<evidence type="ECO:0000313" key="2">
    <source>
        <dbReference type="Proteomes" id="UP000028524"/>
    </source>
</evidence>
<dbReference type="HOGENOM" id="CLU_088300_1_0_1"/>
<dbReference type="EMBL" id="KL660712">
    <property type="protein sequence ID" value="KFA63901.1"/>
    <property type="molecule type" value="Genomic_DNA"/>
</dbReference>
<evidence type="ECO:0000313" key="1">
    <source>
        <dbReference type="EMBL" id="KFA63901.1"/>
    </source>
</evidence>
<reference evidence="1 2" key="1">
    <citation type="journal article" date="2014" name="BMC Genomics">
        <title>Comparative genome sequencing reveals chemotype-specific gene clusters in the toxigenic black mold Stachybotrys.</title>
        <authorList>
            <person name="Semeiks J."/>
            <person name="Borek D."/>
            <person name="Otwinowski Z."/>
            <person name="Grishin N.V."/>
        </authorList>
    </citation>
    <scope>NUCLEOTIDE SEQUENCE [LARGE SCALE GENOMIC DNA]</scope>
    <source>
        <strain evidence="1 2">IBT 40285</strain>
    </source>
</reference>
<dbReference type="InParanoid" id="A0A084QIW6"/>
<keyword evidence="2" id="KW-1185">Reference proteome</keyword>
<dbReference type="AlphaFoldDB" id="A0A084QIW6"/>
<organism evidence="1 2">
    <name type="scientific">Stachybotrys chlorohalonatus (strain IBT 40285)</name>
    <dbReference type="NCBI Taxonomy" id="1283841"/>
    <lineage>
        <taxon>Eukaryota</taxon>
        <taxon>Fungi</taxon>
        <taxon>Dikarya</taxon>
        <taxon>Ascomycota</taxon>
        <taxon>Pezizomycotina</taxon>
        <taxon>Sordariomycetes</taxon>
        <taxon>Hypocreomycetidae</taxon>
        <taxon>Hypocreales</taxon>
        <taxon>Stachybotryaceae</taxon>
        <taxon>Stachybotrys</taxon>
    </lineage>
</organism>
<protein>
    <submittedName>
        <fullName evidence="1">Uncharacterized protein</fullName>
    </submittedName>
</protein>
<proteinExistence type="predicted"/>
<accession>A0A084QIW6</accession>
<dbReference type="Proteomes" id="UP000028524">
    <property type="component" value="Unassembled WGS sequence"/>
</dbReference>
<sequence length="200" mass="21204">MSGLVSKLLSGPLASLSGSHGGHTPAHQFVIRPSPHYSEHLVIHPAGYAVEAPPLYTIIVNTASKPNILVYHGDPAPVNCVADATISSLSSKIQCNLRGQPFLLKVSTLSDKFTVESPAYGQLKWKTNDFSSALTLFNQAGGRIAEYKSDRAQGGKILNIYEPCDARFVELLALTAMAAKTSGQIESEIATEVVSAIAGV</sequence>
<gene>
    <name evidence="1" type="ORF">S40285_03740</name>
</gene>
<dbReference type="OrthoDB" id="4725912at2759"/>
<name>A0A084QIW6_STAC4</name>
<dbReference type="OMA" id="KWKPDAW"/>